<organism evidence="2 3">
    <name type="scientific">Labeo rohita</name>
    <name type="common">Indian major carp</name>
    <name type="synonym">Cyprinus rohita</name>
    <dbReference type="NCBI Taxonomy" id="84645"/>
    <lineage>
        <taxon>Eukaryota</taxon>
        <taxon>Metazoa</taxon>
        <taxon>Chordata</taxon>
        <taxon>Craniata</taxon>
        <taxon>Vertebrata</taxon>
        <taxon>Euteleostomi</taxon>
        <taxon>Actinopterygii</taxon>
        <taxon>Neopterygii</taxon>
        <taxon>Teleostei</taxon>
        <taxon>Ostariophysi</taxon>
        <taxon>Cypriniformes</taxon>
        <taxon>Cyprinidae</taxon>
        <taxon>Labeoninae</taxon>
        <taxon>Labeonini</taxon>
        <taxon>Labeo</taxon>
    </lineage>
</organism>
<dbReference type="Proteomes" id="UP000290572">
    <property type="component" value="Unassembled WGS sequence"/>
</dbReference>
<feature type="transmembrane region" description="Helical" evidence="1">
    <location>
        <begin position="21"/>
        <end position="42"/>
    </location>
</feature>
<accession>A0A498M0H1</accession>
<name>A0A498M0H1_LABRO</name>
<reference evidence="2 3" key="1">
    <citation type="submission" date="2018-03" db="EMBL/GenBank/DDBJ databases">
        <title>Draft genome sequence of Rohu Carp (Labeo rohita).</title>
        <authorList>
            <person name="Das P."/>
            <person name="Kushwaha B."/>
            <person name="Joshi C.G."/>
            <person name="Kumar D."/>
            <person name="Nagpure N.S."/>
            <person name="Sahoo L."/>
            <person name="Das S.P."/>
            <person name="Bit A."/>
            <person name="Patnaik S."/>
            <person name="Meher P.K."/>
            <person name="Jayasankar P."/>
            <person name="Koringa P.G."/>
            <person name="Patel N.V."/>
            <person name="Hinsu A.T."/>
            <person name="Kumar R."/>
            <person name="Pandey M."/>
            <person name="Agarwal S."/>
            <person name="Srivastava S."/>
            <person name="Singh M."/>
            <person name="Iquebal M.A."/>
            <person name="Jaiswal S."/>
            <person name="Angadi U.B."/>
            <person name="Kumar N."/>
            <person name="Raza M."/>
            <person name="Shah T.M."/>
            <person name="Rai A."/>
            <person name="Jena J.K."/>
        </authorList>
    </citation>
    <scope>NUCLEOTIDE SEQUENCE [LARGE SCALE GENOMIC DNA]</scope>
    <source>
        <strain evidence="2">DASCIFA01</strain>
        <tissue evidence="2">Testis</tissue>
    </source>
</reference>
<keyword evidence="3" id="KW-1185">Reference proteome</keyword>
<keyword evidence="1" id="KW-0812">Transmembrane</keyword>
<evidence type="ECO:0000256" key="1">
    <source>
        <dbReference type="SAM" id="Phobius"/>
    </source>
</evidence>
<dbReference type="AlphaFoldDB" id="A0A498M0H1"/>
<gene>
    <name evidence="2" type="ORF">ROHU_035234</name>
</gene>
<dbReference type="EMBL" id="QBIY01012910">
    <property type="protein sequence ID" value="RXN14329.1"/>
    <property type="molecule type" value="Genomic_DNA"/>
</dbReference>
<sequence>MDIWRHRGNRTTKLLKEHLKFSGLLFLLIIANIVAGVVAFTWSGQMSDDLGEFYKKVYTGYPETRRYNETIALRFIHNT</sequence>
<comment type="caution">
    <text evidence="2">The sequence shown here is derived from an EMBL/GenBank/DDBJ whole genome shotgun (WGS) entry which is preliminary data.</text>
</comment>
<keyword evidence="1" id="KW-1133">Transmembrane helix</keyword>
<proteinExistence type="predicted"/>
<keyword evidence="1" id="KW-0472">Membrane</keyword>
<protein>
    <submittedName>
        <fullName evidence="2">CD9 antigen-like</fullName>
    </submittedName>
</protein>
<evidence type="ECO:0000313" key="2">
    <source>
        <dbReference type="EMBL" id="RXN14329.1"/>
    </source>
</evidence>
<evidence type="ECO:0000313" key="3">
    <source>
        <dbReference type="Proteomes" id="UP000290572"/>
    </source>
</evidence>